<keyword evidence="2" id="KW-1185">Reference proteome</keyword>
<sequence length="77" mass="8611">MQYGIVALQDSRVLTTSTSNESEGFGRLRPILPKLVGDVQIAFVSSRKIHDGALIACEIVHWVKMKKSPAWLIKLDF</sequence>
<protein>
    <submittedName>
        <fullName evidence="1">Uncharacterized protein</fullName>
    </submittedName>
</protein>
<accession>A0ABU6RHY6</accession>
<organism evidence="1 2">
    <name type="scientific">Stylosanthes scabra</name>
    <dbReference type="NCBI Taxonomy" id="79078"/>
    <lineage>
        <taxon>Eukaryota</taxon>
        <taxon>Viridiplantae</taxon>
        <taxon>Streptophyta</taxon>
        <taxon>Embryophyta</taxon>
        <taxon>Tracheophyta</taxon>
        <taxon>Spermatophyta</taxon>
        <taxon>Magnoliopsida</taxon>
        <taxon>eudicotyledons</taxon>
        <taxon>Gunneridae</taxon>
        <taxon>Pentapetalae</taxon>
        <taxon>rosids</taxon>
        <taxon>fabids</taxon>
        <taxon>Fabales</taxon>
        <taxon>Fabaceae</taxon>
        <taxon>Papilionoideae</taxon>
        <taxon>50 kb inversion clade</taxon>
        <taxon>dalbergioids sensu lato</taxon>
        <taxon>Dalbergieae</taxon>
        <taxon>Pterocarpus clade</taxon>
        <taxon>Stylosanthes</taxon>
    </lineage>
</organism>
<evidence type="ECO:0000313" key="2">
    <source>
        <dbReference type="Proteomes" id="UP001341840"/>
    </source>
</evidence>
<dbReference type="Proteomes" id="UP001341840">
    <property type="component" value="Unassembled WGS sequence"/>
</dbReference>
<reference evidence="1 2" key="1">
    <citation type="journal article" date="2023" name="Plants (Basel)">
        <title>Bridging the Gap: Combining Genomics and Transcriptomics Approaches to Understand Stylosanthes scabra, an Orphan Legume from the Brazilian Caatinga.</title>
        <authorList>
            <person name="Ferreira-Neto J.R.C."/>
            <person name="da Silva M.D."/>
            <person name="Binneck E."/>
            <person name="de Melo N.F."/>
            <person name="da Silva R.H."/>
            <person name="de Melo A.L.T.M."/>
            <person name="Pandolfi V."/>
            <person name="Bustamante F.O."/>
            <person name="Brasileiro-Vidal A.C."/>
            <person name="Benko-Iseppon A.M."/>
        </authorList>
    </citation>
    <scope>NUCLEOTIDE SEQUENCE [LARGE SCALE GENOMIC DNA]</scope>
    <source>
        <tissue evidence="1">Leaves</tissue>
    </source>
</reference>
<name>A0ABU6RHY6_9FABA</name>
<dbReference type="EMBL" id="JASCZI010030536">
    <property type="protein sequence ID" value="MED6123438.1"/>
    <property type="molecule type" value="Genomic_DNA"/>
</dbReference>
<proteinExistence type="predicted"/>
<gene>
    <name evidence="1" type="ORF">PIB30_049170</name>
</gene>
<evidence type="ECO:0000313" key="1">
    <source>
        <dbReference type="EMBL" id="MED6123438.1"/>
    </source>
</evidence>
<comment type="caution">
    <text evidence="1">The sequence shown here is derived from an EMBL/GenBank/DDBJ whole genome shotgun (WGS) entry which is preliminary data.</text>
</comment>